<keyword evidence="3 12" id="KW-0853">WD repeat</keyword>
<feature type="region of interest" description="Disordered" evidence="13">
    <location>
        <begin position="105"/>
        <end position="132"/>
    </location>
</feature>
<protein>
    <recommendedName>
        <fullName evidence="10">Dynein axonemal intermediate chain 4</fullName>
    </recommendedName>
    <alternativeName>
        <fullName evidence="11">WD repeat-containing protein 78</fullName>
    </alternativeName>
</protein>
<organism evidence="14 15">
    <name type="scientific">Oikopleura dioica</name>
    <name type="common">Tunicate</name>
    <dbReference type="NCBI Taxonomy" id="34765"/>
    <lineage>
        <taxon>Eukaryota</taxon>
        <taxon>Metazoa</taxon>
        <taxon>Chordata</taxon>
        <taxon>Tunicata</taxon>
        <taxon>Appendicularia</taxon>
        <taxon>Copelata</taxon>
        <taxon>Oikopleuridae</taxon>
        <taxon>Oikopleura</taxon>
    </lineage>
</organism>
<dbReference type="PROSITE" id="PS50294">
    <property type="entry name" value="WD_REPEATS_REGION"/>
    <property type="match status" value="1"/>
</dbReference>
<proteinExistence type="predicted"/>
<keyword evidence="8" id="KW-0966">Cell projection</keyword>
<evidence type="ECO:0000256" key="7">
    <source>
        <dbReference type="ARBA" id="ARBA00023212"/>
    </source>
</evidence>
<keyword evidence="4" id="KW-0677">Repeat</keyword>
<evidence type="ECO:0000256" key="1">
    <source>
        <dbReference type="ARBA" id="ARBA00004611"/>
    </source>
</evidence>
<name>A0ABN7SML2_OIKDI</name>
<dbReference type="PANTHER" id="PTHR12442">
    <property type="entry name" value="DYNEIN INTERMEDIATE CHAIN"/>
    <property type="match status" value="1"/>
</dbReference>
<feature type="repeat" description="WD" evidence="12">
    <location>
        <begin position="444"/>
        <end position="477"/>
    </location>
</feature>
<dbReference type="InterPro" id="IPR015943">
    <property type="entry name" value="WD40/YVTN_repeat-like_dom_sf"/>
</dbReference>
<evidence type="ECO:0000256" key="3">
    <source>
        <dbReference type="ARBA" id="ARBA00022574"/>
    </source>
</evidence>
<keyword evidence="2" id="KW-0963">Cytoplasm</keyword>
<evidence type="ECO:0000256" key="13">
    <source>
        <dbReference type="SAM" id="MobiDB-lite"/>
    </source>
</evidence>
<keyword evidence="15" id="KW-1185">Reference proteome</keyword>
<reference evidence="14 15" key="1">
    <citation type="submission" date="2021-04" db="EMBL/GenBank/DDBJ databases">
        <authorList>
            <person name="Bliznina A."/>
        </authorList>
    </citation>
    <scope>NUCLEOTIDE SEQUENCE [LARGE SCALE GENOMIC DNA]</scope>
</reference>
<dbReference type="PANTHER" id="PTHR12442:SF12">
    <property type="entry name" value="DYNEIN AXONEMAL INTERMEDIATE CHAIN 4"/>
    <property type="match status" value="1"/>
</dbReference>
<dbReference type="SUPFAM" id="SSF50978">
    <property type="entry name" value="WD40 repeat-like"/>
    <property type="match status" value="1"/>
</dbReference>
<evidence type="ECO:0000256" key="2">
    <source>
        <dbReference type="ARBA" id="ARBA00022490"/>
    </source>
</evidence>
<dbReference type="InterPro" id="IPR036322">
    <property type="entry name" value="WD40_repeat_dom_sf"/>
</dbReference>
<evidence type="ECO:0000313" key="15">
    <source>
        <dbReference type="Proteomes" id="UP001158576"/>
    </source>
</evidence>
<evidence type="ECO:0000256" key="8">
    <source>
        <dbReference type="ARBA" id="ARBA00023273"/>
    </source>
</evidence>
<accession>A0ABN7SML2</accession>
<evidence type="ECO:0000256" key="12">
    <source>
        <dbReference type="PROSITE-ProRule" id="PRU00221"/>
    </source>
</evidence>
<evidence type="ECO:0000313" key="14">
    <source>
        <dbReference type="EMBL" id="CAG5102035.1"/>
    </source>
</evidence>
<evidence type="ECO:0000256" key="9">
    <source>
        <dbReference type="ARBA" id="ARBA00024190"/>
    </source>
</evidence>
<feature type="compositionally biased region" description="Polar residues" evidence="13">
    <location>
        <begin position="105"/>
        <end position="115"/>
    </location>
</feature>
<dbReference type="InterPro" id="IPR050687">
    <property type="entry name" value="Dynein_IC"/>
</dbReference>
<evidence type="ECO:0000256" key="5">
    <source>
        <dbReference type="ARBA" id="ARBA00022846"/>
    </source>
</evidence>
<comment type="subcellular location">
    <subcellularLocation>
        <location evidence="1">Cytoplasm</location>
        <location evidence="1">Cytoskeleton</location>
        <location evidence="1">Flagellum axoneme</location>
    </subcellularLocation>
    <subcellularLocation>
        <location evidence="9">Dynein axonemal particle</location>
    </subcellularLocation>
</comment>
<dbReference type="PROSITE" id="PS50082">
    <property type="entry name" value="WD_REPEATS_2"/>
    <property type="match status" value="1"/>
</dbReference>
<dbReference type="SMART" id="SM00320">
    <property type="entry name" value="WD40"/>
    <property type="match status" value="5"/>
</dbReference>
<dbReference type="InterPro" id="IPR001680">
    <property type="entry name" value="WD40_rpt"/>
</dbReference>
<dbReference type="Gene3D" id="2.130.10.10">
    <property type="entry name" value="YVTN repeat-like/Quinoprotein amine dehydrogenase"/>
    <property type="match status" value="2"/>
</dbReference>
<keyword evidence="5" id="KW-0282">Flagellum</keyword>
<keyword evidence="6" id="KW-0969">Cilium</keyword>
<evidence type="ECO:0000256" key="6">
    <source>
        <dbReference type="ARBA" id="ARBA00023069"/>
    </source>
</evidence>
<dbReference type="EMBL" id="OU015566">
    <property type="protein sequence ID" value="CAG5102035.1"/>
    <property type="molecule type" value="Genomic_DNA"/>
</dbReference>
<dbReference type="Proteomes" id="UP001158576">
    <property type="component" value="Chromosome 1"/>
</dbReference>
<keyword evidence="7" id="KW-0206">Cytoskeleton</keyword>
<evidence type="ECO:0000256" key="4">
    <source>
        <dbReference type="ARBA" id="ARBA00022737"/>
    </source>
</evidence>
<sequence length="593" mass="66350">MTSVKLVETETIFYFRHEGDVANDEVENIELIGEVNHAYEKLLKSKEGNEDKFMERGMQTFNPMMKPLPGVRASTEIKQKIQTDKITFAEAGSQVSDYLLENINESSSENPTPLLSSPDRINEEDLTKSSGKVGSMMMSTASASMASSKSAVISTRNKAAKIEQEKNFKNILSSSQFSNSLKLVERVLSQNIHNAQVGTFRNSSALDIMGENWSLPNEVGFHTLWEYSCAETSGLVVNHVTWHPTDPDLIAVAYGFLDEEDQSRSRGLVACWTIANLEHPTRLFSFNSPVCKVSFAELQNYLAVGLYSGEISVINIKAKDSMLNTVDSQGKHMGPVWGLQWIKRERGGDEKQEVLVSAAGDGRVVQWTIRKGLEFLDLMKVKRSQPKTRKTREKKSSNTKISHFSPNTALAFSPKNDQTYLVGTEEGLIHRCSCAYNEQTLDTYKGHGGPIYSIEWHPTVDRLFASASEDWSIRIWDQKHENPLAILLTAGQRPVFDICWSPYAQTKLLSVNDRTLEIWDYSKSILDPISSTTLNSPSKSINFAPHSDSIFLGDSDGKVFVKKTVGIRSAEDAEKVFLELVQNTFKSQKDVSK</sequence>
<evidence type="ECO:0000256" key="10">
    <source>
        <dbReference type="ARBA" id="ARBA00040002"/>
    </source>
</evidence>
<gene>
    <name evidence="14" type="ORF">OKIOD_LOCUS8877</name>
</gene>
<evidence type="ECO:0000256" key="11">
    <source>
        <dbReference type="ARBA" id="ARBA00041557"/>
    </source>
</evidence>
<dbReference type="Pfam" id="PF00400">
    <property type="entry name" value="WD40"/>
    <property type="match status" value="1"/>
</dbReference>